<dbReference type="RefSeq" id="WP_131560345.1">
    <property type="nucleotide sequence ID" value="NZ_SJSN01000011.1"/>
</dbReference>
<accession>A0A4R0P522</accession>
<dbReference type="InterPro" id="IPR003594">
    <property type="entry name" value="HATPase_dom"/>
</dbReference>
<organism evidence="9 10">
    <name type="scientific">Pedobacter frigidisoli</name>
    <dbReference type="NCBI Taxonomy" id="2530455"/>
    <lineage>
        <taxon>Bacteria</taxon>
        <taxon>Pseudomonadati</taxon>
        <taxon>Bacteroidota</taxon>
        <taxon>Sphingobacteriia</taxon>
        <taxon>Sphingobacteriales</taxon>
        <taxon>Sphingobacteriaceae</taxon>
        <taxon>Pedobacter</taxon>
    </lineage>
</organism>
<dbReference type="Gene3D" id="1.25.40.10">
    <property type="entry name" value="Tetratricopeptide repeat domain"/>
    <property type="match status" value="1"/>
</dbReference>
<evidence type="ECO:0000256" key="2">
    <source>
        <dbReference type="ARBA" id="ARBA00012438"/>
    </source>
</evidence>
<dbReference type="SUPFAM" id="SSF55874">
    <property type="entry name" value="ATPase domain of HSP90 chaperone/DNA topoisomerase II/histidine kinase"/>
    <property type="match status" value="1"/>
</dbReference>
<dbReference type="SUPFAM" id="SSF47384">
    <property type="entry name" value="Homodimeric domain of signal transducing histidine kinase"/>
    <property type="match status" value="1"/>
</dbReference>
<dbReference type="PANTHER" id="PTHR43711:SF1">
    <property type="entry name" value="HISTIDINE KINASE 1"/>
    <property type="match status" value="1"/>
</dbReference>
<dbReference type="OrthoDB" id="1269247at2"/>
<keyword evidence="6" id="KW-0175">Coiled coil</keyword>
<dbReference type="GO" id="GO:0000155">
    <property type="term" value="F:phosphorelay sensor kinase activity"/>
    <property type="evidence" value="ECO:0007669"/>
    <property type="project" value="InterPro"/>
</dbReference>
<evidence type="ECO:0000313" key="9">
    <source>
        <dbReference type="EMBL" id="TCD07141.1"/>
    </source>
</evidence>
<gene>
    <name evidence="9" type="ORF">EZ449_15235</name>
</gene>
<keyword evidence="5" id="KW-0902">Two-component regulatory system</keyword>
<evidence type="ECO:0000256" key="3">
    <source>
        <dbReference type="ARBA" id="ARBA00022679"/>
    </source>
</evidence>
<evidence type="ECO:0000256" key="4">
    <source>
        <dbReference type="ARBA" id="ARBA00022777"/>
    </source>
</evidence>
<dbReference type="Pfam" id="PF02518">
    <property type="entry name" value="HATPase_c"/>
    <property type="match status" value="1"/>
</dbReference>
<comment type="caution">
    <text evidence="9">The sequence shown here is derived from an EMBL/GenBank/DDBJ whole genome shotgun (WGS) entry which is preliminary data.</text>
</comment>
<protein>
    <recommendedName>
        <fullName evidence="2">histidine kinase</fullName>
        <ecNumber evidence="2">2.7.13.3</ecNumber>
    </recommendedName>
</protein>
<evidence type="ECO:0000313" key="10">
    <source>
        <dbReference type="Proteomes" id="UP000291485"/>
    </source>
</evidence>
<proteinExistence type="predicted"/>
<keyword evidence="10" id="KW-1185">Reference proteome</keyword>
<dbReference type="CDD" id="cd00082">
    <property type="entry name" value="HisKA"/>
    <property type="match status" value="1"/>
</dbReference>
<dbReference type="Proteomes" id="UP000291485">
    <property type="component" value="Unassembled WGS sequence"/>
</dbReference>
<dbReference type="SMART" id="SM00387">
    <property type="entry name" value="HATPase_c"/>
    <property type="match status" value="1"/>
</dbReference>
<keyword evidence="3" id="KW-0808">Transferase</keyword>
<evidence type="ECO:0000259" key="8">
    <source>
        <dbReference type="PROSITE" id="PS50109"/>
    </source>
</evidence>
<evidence type="ECO:0000256" key="5">
    <source>
        <dbReference type="ARBA" id="ARBA00023012"/>
    </source>
</evidence>
<dbReference type="Gene3D" id="1.10.287.130">
    <property type="match status" value="1"/>
</dbReference>
<dbReference type="InterPro" id="IPR011990">
    <property type="entry name" value="TPR-like_helical_dom_sf"/>
</dbReference>
<dbReference type="InterPro" id="IPR005467">
    <property type="entry name" value="His_kinase_dom"/>
</dbReference>
<sequence length="702" mass="79280">MKILGIAYVLSFFFFISCFGQTDKRISSILEKEKLCSLISAKLSGRSTAIDSLILIGNEGLKLTKAGEHNYRFAFHQAIGTGYYYKQNFLAASKQFELSYQEASNAGMIEKSLKPLGNLVSVYHYMGLQNKADEAARKLKLIAEQTDTLKSASDVYYNLGLYNQQQKFYYSVALEYFLKSLELHKAILDTTTIVKKKLDYGAKLMMVAEIYLYLKQPDKAIEYLSDIKPYLGLSIVLDVAVYGKFIRAYGLLNNSNEALKYYNLLHRTVEGSTGKWSELVSSNNEMAYLAMADKNYSLAKKYIDKADKQAKLDGNELLTSSVNTLYGDYYRATNNLSLASRYYKMSEPGALVYNKQQYAEVLQKLTEVEIKNGNKAAADAYFQKYVLISDSLNQRKISLNLAEMEARFQNKYKQQKIGVLNKENESKDIQLSQAKTTRLLLIVGASLLFIALFSIYINFRNKQKANLLLDKKNQQLDIINNQLDNANQTKTKLFSIISHDLRSPVSQLFTFLKLQQNAALISEDEKAKHQEKLILSSTNLLATMEDLLLWSKSQMESFKLDICTVDVNELFENSILLMKGQAEAKQIDLKLGELAFKTFESDENLLTIIIRNLLQNAINHSYQNSDIKLNAGIGASGNKYLSIVNKGDEISAQKIEELLNHSNIQSKSSGYGLLIVKELTQKLNASLNISSSSIQTEVTIVF</sequence>
<evidence type="ECO:0000256" key="1">
    <source>
        <dbReference type="ARBA" id="ARBA00000085"/>
    </source>
</evidence>
<dbReference type="InterPro" id="IPR036097">
    <property type="entry name" value="HisK_dim/P_sf"/>
</dbReference>
<dbReference type="CDD" id="cd00075">
    <property type="entry name" value="HATPase"/>
    <property type="match status" value="1"/>
</dbReference>
<dbReference type="PROSITE" id="PS50109">
    <property type="entry name" value="HIS_KIN"/>
    <property type="match status" value="1"/>
</dbReference>
<dbReference type="PANTHER" id="PTHR43711">
    <property type="entry name" value="TWO-COMPONENT HISTIDINE KINASE"/>
    <property type="match status" value="1"/>
</dbReference>
<keyword evidence="7" id="KW-1133">Transmembrane helix</keyword>
<feature type="domain" description="Histidine kinase" evidence="8">
    <location>
        <begin position="496"/>
        <end position="702"/>
    </location>
</feature>
<dbReference type="PROSITE" id="PS51257">
    <property type="entry name" value="PROKAR_LIPOPROTEIN"/>
    <property type="match status" value="1"/>
</dbReference>
<dbReference type="SUPFAM" id="SSF48452">
    <property type="entry name" value="TPR-like"/>
    <property type="match status" value="1"/>
</dbReference>
<comment type="catalytic activity">
    <reaction evidence="1">
        <text>ATP + protein L-histidine = ADP + protein N-phospho-L-histidine.</text>
        <dbReference type="EC" id="2.7.13.3"/>
    </reaction>
</comment>
<keyword evidence="4" id="KW-0418">Kinase</keyword>
<dbReference type="AlphaFoldDB" id="A0A4R0P522"/>
<feature type="transmembrane region" description="Helical" evidence="7">
    <location>
        <begin position="439"/>
        <end position="459"/>
    </location>
</feature>
<feature type="coiled-coil region" evidence="6">
    <location>
        <begin position="462"/>
        <end position="489"/>
    </location>
</feature>
<dbReference type="Gene3D" id="3.30.565.10">
    <property type="entry name" value="Histidine kinase-like ATPase, C-terminal domain"/>
    <property type="match status" value="1"/>
</dbReference>
<keyword evidence="7" id="KW-0812">Transmembrane</keyword>
<dbReference type="InterPro" id="IPR036890">
    <property type="entry name" value="HATPase_C_sf"/>
</dbReference>
<dbReference type="InterPro" id="IPR050736">
    <property type="entry name" value="Sensor_HK_Regulatory"/>
</dbReference>
<evidence type="ECO:0000256" key="6">
    <source>
        <dbReference type="SAM" id="Coils"/>
    </source>
</evidence>
<dbReference type="InterPro" id="IPR003661">
    <property type="entry name" value="HisK_dim/P_dom"/>
</dbReference>
<dbReference type="EMBL" id="SJSN01000011">
    <property type="protein sequence ID" value="TCD07141.1"/>
    <property type="molecule type" value="Genomic_DNA"/>
</dbReference>
<keyword evidence="7" id="KW-0472">Membrane</keyword>
<dbReference type="EC" id="2.7.13.3" evidence="2"/>
<name>A0A4R0P522_9SPHI</name>
<evidence type="ECO:0000256" key="7">
    <source>
        <dbReference type="SAM" id="Phobius"/>
    </source>
</evidence>
<reference evidence="9 10" key="1">
    <citation type="submission" date="2019-02" db="EMBL/GenBank/DDBJ databases">
        <title>Pedobacter sp. RP-3-11 sp. nov., isolated from Arctic soil.</title>
        <authorList>
            <person name="Dahal R.H."/>
        </authorList>
    </citation>
    <scope>NUCLEOTIDE SEQUENCE [LARGE SCALE GENOMIC DNA]</scope>
    <source>
        <strain evidence="9 10">RP-3-11</strain>
    </source>
</reference>